<evidence type="ECO:0000313" key="12">
    <source>
        <dbReference type="Proteomes" id="UP000623509"/>
    </source>
</evidence>
<evidence type="ECO:0000256" key="7">
    <source>
        <dbReference type="SAM" id="SignalP"/>
    </source>
</evidence>
<evidence type="ECO:0000256" key="4">
    <source>
        <dbReference type="ARBA" id="ARBA00022982"/>
    </source>
</evidence>
<dbReference type="PROSITE" id="PS51007">
    <property type="entry name" value="CYTC"/>
    <property type="match status" value="1"/>
</dbReference>
<evidence type="ECO:0000313" key="10">
    <source>
        <dbReference type="EMBL" id="PAS91556.1"/>
    </source>
</evidence>
<dbReference type="AlphaFoldDB" id="A0A272ENE9"/>
<organism evidence="10 11">
    <name type="scientific">Candidatus Dactylopiibacterium carminicum</name>
    <dbReference type="NCBI Taxonomy" id="857335"/>
    <lineage>
        <taxon>Bacteria</taxon>
        <taxon>Pseudomonadati</taxon>
        <taxon>Pseudomonadota</taxon>
        <taxon>Betaproteobacteria</taxon>
        <taxon>Rhodocyclales</taxon>
        <taxon>Rhodocyclaceae</taxon>
        <taxon>Candidatus Dactylopiibacterium</taxon>
    </lineage>
</organism>
<dbReference type="GO" id="GO:0020037">
    <property type="term" value="F:heme binding"/>
    <property type="evidence" value="ECO:0007669"/>
    <property type="project" value="InterPro"/>
</dbReference>
<dbReference type="Gene3D" id="1.10.760.10">
    <property type="entry name" value="Cytochrome c-like domain"/>
    <property type="match status" value="1"/>
</dbReference>
<proteinExistence type="predicted"/>
<keyword evidence="1" id="KW-0813">Transport</keyword>
<reference evidence="10 11" key="2">
    <citation type="submission" date="2017-07" db="EMBL/GenBank/DDBJ databases">
        <title>Candidatus Dactylopiibacterium carminicum, a nitrogen-fixing symbiont of the cochineal insect Dactylopius coccus and Dactylopius opuntiae (Hemiptera: Coccoidea: Dactylopiidae).</title>
        <authorList>
            <person name="Vera A."/>
        </authorList>
    </citation>
    <scope>NUCLEOTIDE SEQUENCE [LARGE SCALE GENOMIC DNA]</scope>
    <source>
        <strain evidence="10 11">NFDCM</strain>
    </source>
</reference>
<dbReference type="SUPFAM" id="SSF46626">
    <property type="entry name" value="Cytochrome c"/>
    <property type="match status" value="1"/>
</dbReference>
<keyword evidence="2 6" id="KW-0349">Heme</keyword>
<evidence type="ECO:0000256" key="1">
    <source>
        <dbReference type="ARBA" id="ARBA00022448"/>
    </source>
</evidence>
<feature type="signal peptide" evidence="7">
    <location>
        <begin position="1"/>
        <end position="23"/>
    </location>
</feature>
<comment type="caution">
    <text evidence="10">The sequence shown here is derived from an EMBL/GenBank/DDBJ whole genome shotgun (WGS) entry which is preliminary data.</text>
</comment>
<dbReference type="PANTHER" id="PTHR11961">
    <property type="entry name" value="CYTOCHROME C"/>
    <property type="match status" value="1"/>
</dbReference>
<keyword evidence="5 6" id="KW-0408">Iron</keyword>
<dbReference type="InterPro" id="IPR002327">
    <property type="entry name" value="Cyt_c_1A/1B"/>
</dbReference>
<dbReference type="EMBL" id="MDUX01000073">
    <property type="protein sequence ID" value="KAF7597966.1"/>
    <property type="molecule type" value="Genomic_DNA"/>
</dbReference>
<reference evidence="9 12" key="1">
    <citation type="submission" date="2016-08" db="EMBL/GenBank/DDBJ databases">
        <title>Candidatus Dactylopiibacterium carminicum genome sequence.</title>
        <authorList>
            <person name="Ramirez-Puebla S.T."/>
            <person name="Ormeno-Orrillo E."/>
            <person name="Vera-Ponce De Leon A."/>
            <person name="Luis L."/>
            <person name="Sanchez-Flores A."/>
            <person name="Monica R."/>
            <person name="Martinez-Romero E."/>
        </authorList>
    </citation>
    <scope>NUCLEOTIDE SEQUENCE [LARGE SCALE GENOMIC DNA]</scope>
    <source>
        <strain evidence="9">END1</strain>
    </source>
</reference>
<accession>A0A272ENE9</accession>
<dbReference type="OrthoDB" id="9805828at2"/>
<dbReference type="Proteomes" id="UP000623509">
    <property type="component" value="Unassembled WGS sequence"/>
</dbReference>
<evidence type="ECO:0000256" key="6">
    <source>
        <dbReference type="PROSITE-ProRule" id="PRU00433"/>
    </source>
</evidence>
<name>A0A272ENE9_9RHOO</name>
<evidence type="ECO:0000313" key="11">
    <source>
        <dbReference type="Proteomes" id="UP000216107"/>
    </source>
</evidence>
<dbReference type="InterPro" id="IPR009056">
    <property type="entry name" value="Cyt_c-like_dom"/>
</dbReference>
<keyword evidence="12" id="KW-1185">Reference proteome</keyword>
<dbReference type="Proteomes" id="UP000216107">
    <property type="component" value="Unassembled WGS sequence"/>
</dbReference>
<evidence type="ECO:0000259" key="8">
    <source>
        <dbReference type="PROSITE" id="PS51007"/>
    </source>
</evidence>
<evidence type="ECO:0000256" key="3">
    <source>
        <dbReference type="ARBA" id="ARBA00022723"/>
    </source>
</evidence>
<keyword evidence="4" id="KW-0249">Electron transport</keyword>
<feature type="domain" description="Cytochrome c" evidence="8">
    <location>
        <begin position="21"/>
        <end position="111"/>
    </location>
</feature>
<dbReference type="InterPro" id="IPR036909">
    <property type="entry name" value="Cyt_c-like_dom_sf"/>
</dbReference>
<evidence type="ECO:0000313" key="9">
    <source>
        <dbReference type="EMBL" id="KAF7597966.1"/>
    </source>
</evidence>
<evidence type="ECO:0000256" key="5">
    <source>
        <dbReference type="ARBA" id="ARBA00023004"/>
    </source>
</evidence>
<dbReference type="EMBL" id="NMRN01000075">
    <property type="protein sequence ID" value="PAS91556.1"/>
    <property type="molecule type" value="Genomic_DNA"/>
</dbReference>
<evidence type="ECO:0000256" key="2">
    <source>
        <dbReference type="ARBA" id="ARBA00022617"/>
    </source>
</evidence>
<keyword evidence="7" id="KW-0732">Signal</keyword>
<dbReference type="GO" id="GO:0009055">
    <property type="term" value="F:electron transfer activity"/>
    <property type="evidence" value="ECO:0007669"/>
    <property type="project" value="InterPro"/>
</dbReference>
<sequence length="112" mass="12344">MSTAPLRWLVALIACAGLLPAQADQGQAAFAEHCADCHTLRPVSGKRGPPLAGYPRYSSALRDGNIIWTPERLARYLAYPRKDLPGTRMRILGKLKADEITTIIDYLARNPE</sequence>
<protein>
    <submittedName>
        <fullName evidence="10">Cytochrome C</fullName>
    </submittedName>
</protein>
<dbReference type="RefSeq" id="WP_095525797.1">
    <property type="nucleotide sequence ID" value="NZ_MDUX01000073.1"/>
</dbReference>
<gene>
    <name evidence="9" type="ORF">BGI27_15810</name>
    <name evidence="10" type="ORF">CGU29_15820</name>
</gene>
<dbReference type="GO" id="GO:0046872">
    <property type="term" value="F:metal ion binding"/>
    <property type="evidence" value="ECO:0007669"/>
    <property type="project" value="UniProtKB-KW"/>
</dbReference>
<dbReference type="Pfam" id="PF13442">
    <property type="entry name" value="Cytochrome_CBB3"/>
    <property type="match status" value="1"/>
</dbReference>
<keyword evidence="3 6" id="KW-0479">Metal-binding</keyword>
<feature type="chain" id="PRO_5012944692" evidence="7">
    <location>
        <begin position="24"/>
        <end position="112"/>
    </location>
</feature>